<proteinExistence type="predicted"/>
<evidence type="ECO:0000256" key="1">
    <source>
        <dbReference type="ARBA" id="ARBA00011738"/>
    </source>
</evidence>
<gene>
    <name evidence="4" type="ORF">BWK73_49325</name>
</gene>
<reference evidence="4 5" key="1">
    <citation type="submission" date="2017-01" db="EMBL/GenBank/DDBJ databases">
        <title>Novel large sulfur bacteria in the metagenomes of groundwater-fed chemosynthetic microbial mats in the Lake Huron basin.</title>
        <authorList>
            <person name="Sharrar A.M."/>
            <person name="Flood B.E."/>
            <person name="Bailey J.V."/>
            <person name="Jones D.S."/>
            <person name="Biddanda B."/>
            <person name="Ruberg S.A."/>
            <person name="Marcus D.N."/>
            <person name="Dick G.J."/>
        </authorList>
    </citation>
    <scope>NUCLEOTIDE SEQUENCE [LARGE SCALE GENOMIC DNA]</scope>
    <source>
        <strain evidence="4">A8</strain>
    </source>
</reference>
<dbReference type="SUPFAM" id="SSF55681">
    <property type="entry name" value="Class II aaRS and biotin synthetases"/>
    <property type="match status" value="1"/>
</dbReference>
<dbReference type="Proteomes" id="UP000192491">
    <property type="component" value="Unassembled WGS sequence"/>
</dbReference>
<feature type="non-terminal residue" evidence="4">
    <location>
        <position position="150"/>
    </location>
</feature>
<evidence type="ECO:0000256" key="2">
    <source>
        <dbReference type="ARBA" id="ARBA00017399"/>
    </source>
</evidence>
<dbReference type="PROSITE" id="PS50862">
    <property type="entry name" value="AA_TRNA_LIGASE_II"/>
    <property type="match status" value="1"/>
</dbReference>
<dbReference type="CDD" id="cd00773">
    <property type="entry name" value="HisRS-like_core"/>
    <property type="match status" value="1"/>
</dbReference>
<name>A0A1Y1Q989_9GAMM</name>
<dbReference type="EMBL" id="MTEJ01000671">
    <property type="protein sequence ID" value="OQX00125.1"/>
    <property type="molecule type" value="Genomic_DNA"/>
</dbReference>
<evidence type="ECO:0000259" key="3">
    <source>
        <dbReference type="PROSITE" id="PS50862"/>
    </source>
</evidence>
<dbReference type="InterPro" id="IPR041715">
    <property type="entry name" value="HisRS-like_core"/>
</dbReference>
<dbReference type="InterPro" id="IPR006195">
    <property type="entry name" value="aa-tRNA-synth_II"/>
</dbReference>
<comment type="subunit">
    <text evidence="1">Homodimer.</text>
</comment>
<protein>
    <recommendedName>
        <fullName evidence="2">Histidine--tRNA ligase</fullName>
    </recommendedName>
</protein>
<dbReference type="PANTHER" id="PTHR43707:SF1">
    <property type="entry name" value="HISTIDINE--TRNA LIGASE, MITOCHONDRIAL-RELATED"/>
    <property type="match status" value="1"/>
</dbReference>
<sequence length="150" mass="17195">MSKNIQSIRGMNDILPEATPAWQYLESTARTLLNRYGYSEIRMPIVEQTDLFSRAVGEVTDIVEKEMYTFADRNDDSLSLRPEGTAGCIRAGIQHGLFHNQQQRLWYTGPMFRHERPQKGRYRQFHQIGVEAFGMAGPDIDAELIAMTAR</sequence>
<dbReference type="AlphaFoldDB" id="A0A1Y1Q989"/>
<dbReference type="Pfam" id="PF13393">
    <property type="entry name" value="tRNA-synt_His"/>
    <property type="match status" value="1"/>
</dbReference>
<accession>A0A1Y1Q989</accession>
<keyword evidence="4" id="KW-0436">Ligase</keyword>
<evidence type="ECO:0000313" key="5">
    <source>
        <dbReference type="Proteomes" id="UP000192491"/>
    </source>
</evidence>
<organism evidence="4 5">
    <name type="scientific">Thiothrix lacustris</name>
    <dbReference type="NCBI Taxonomy" id="525917"/>
    <lineage>
        <taxon>Bacteria</taxon>
        <taxon>Pseudomonadati</taxon>
        <taxon>Pseudomonadota</taxon>
        <taxon>Gammaproteobacteria</taxon>
        <taxon>Thiotrichales</taxon>
        <taxon>Thiotrichaceae</taxon>
        <taxon>Thiothrix</taxon>
    </lineage>
</organism>
<dbReference type="GO" id="GO:0006427">
    <property type="term" value="P:histidyl-tRNA aminoacylation"/>
    <property type="evidence" value="ECO:0007669"/>
    <property type="project" value="TreeGrafter"/>
</dbReference>
<comment type="caution">
    <text evidence="4">The sequence shown here is derived from an EMBL/GenBank/DDBJ whole genome shotgun (WGS) entry which is preliminary data.</text>
</comment>
<dbReference type="Gene3D" id="3.30.930.10">
    <property type="entry name" value="Bira Bifunctional Protein, Domain 2"/>
    <property type="match status" value="1"/>
</dbReference>
<dbReference type="GO" id="GO:0004821">
    <property type="term" value="F:histidine-tRNA ligase activity"/>
    <property type="evidence" value="ECO:0007669"/>
    <property type="project" value="TreeGrafter"/>
</dbReference>
<dbReference type="InterPro" id="IPR004516">
    <property type="entry name" value="HisRS/HisZ"/>
</dbReference>
<dbReference type="eggNOG" id="COG0124">
    <property type="taxonomic scope" value="Bacteria"/>
</dbReference>
<feature type="domain" description="Aminoacyl-transfer RNA synthetases class-II family profile" evidence="3">
    <location>
        <begin position="1"/>
        <end position="150"/>
    </location>
</feature>
<dbReference type="InterPro" id="IPR045864">
    <property type="entry name" value="aa-tRNA-synth_II/BPL/LPL"/>
</dbReference>
<dbReference type="GO" id="GO:0005737">
    <property type="term" value="C:cytoplasm"/>
    <property type="evidence" value="ECO:0007669"/>
    <property type="project" value="InterPro"/>
</dbReference>
<dbReference type="PANTHER" id="PTHR43707">
    <property type="entry name" value="HISTIDYL-TRNA SYNTHETASE"/>
    <property type="match status" value="1"/>
</dbReference>
<evidence type="ECO:0000313" key="4">
    <source>
        <dbReference type="EMBL" id="OQX00125.1"/>
    </source>
</evidence>